<comment type="caution">
    <text evidence="1">The sequence shown here is derived from an EMBL/GenBank/DDBJ whole genome shotgun (WGS) entry which is preliminary data.</text>
</comment>
<gene>
    <name evidence="1" type="ORF">HW347_08515</name>
</gene>
<dbReference type="RefSeq" id="WP_214611448.1">
    <property type="nucleotide sequence ID" value="NZ_JACATN010000002.1"/>
</dbReference>
<dbReference type="EMBL" id="JACATN010000002">
    <property type="protein sequence ID" value="MBT2161308.1"/>
    <property type="molecule type" value="Genomic_DNA"/>
</dbReference>
<reference evidence="1 2" key="1">
    <citation type="submission" date="2020-06" db="EMBL/GenBank/DDBJ databases">
        <authorList>
            <person name="Isaeva M.P."/>
            <person name="Chernysheva N.Y."/>
        </authorList>
    </citation>
    <scope>NUCLEOTIDE SEQUENCE [LARGE SCALE GENOMIC DNA]</scope>
    <source>
        <strain evidence="1 2">KMM 6746</strain>
    </source>
</reference>
<accession>A0ABS5WEB9</accession>
<organism evidence="1 2">
    <name type="scientific">Zobellia barbeyronii</name>
    <dbReference type="NCBI Taxonomy" id="2748009"/>
    <lineage>
        <taxon>Bacteria</taxon>
        <taxon>Pseudomonadati</taxon>
        <taxon>Bacteroidota</taxon>
        <taxon>Flavobacteriia</taxon>
        <taxon>Flavobacteriales</taxon>
        <taxon>Flavobacteriaceae</taxon>
        <taxon>Zobellia</taxon>
    </lineage>
</organism>
<evidence type="ECO:0000313" key="2">
    <source>
        <dbReference type="Proteomes" id="UP000740413"/>
    </source>
</evidence>
<reference evidence="2" key="2">
    <citation type="submission" date="2023-07" db="EMBL/GenBank/DDBJ databases">
        <title>Zobellia barbeyronii sp. nov., a new marine flavobacterium, isolated from green and red algae.</title>
        <authorList>
            <person name="Nedashkovskaya O.I."/>
            <person name="Otstavnykh N."/>
            <person name="Zhukova N."/>
            <person name="Guzev K."/>
            <person name="Chausova V."/>
            <person name="Tekutyeva L."/>
            <person name="Mikhailov V."/>
            <person name="Isaeva M."/>
        </authorList>
    </citation>
    <scope>NUCLEOTIDE SEQUENCE [LARGE SCALE GENOMIC DNA]</scope>
    <source>
        <strain evidence="2">KMM 6746</strain>
    </source>
</reference>
<name>A0ABS5WEB9_9FLAO</name>
<proteinExistence type="predicted"/>
<protein>
    <submittedName>
        <fullName evidence="1">Uncharacterized protein</fullName>
    </submittedName>
</protein>
<dbReference type="Proteomes" id="UP000740413">
    <property type="component" value="Unassembled WGS sequence"/>
</dbReference>
<evidence type="ECO:0000313" key="1">
    <source>
        <dbReference type="EMBL" id="MBT2161308.1"/>
    </source>
</evidence>
<sequence>MKSTQTECKKNREEINSYYSKLSAKKLNQLDHCTDCEIVNSNILRINSPFDAPLLNTGHDGQGGLIPNGSGTDSYWEAGIGTTNDYSSVTNWIPAFVNKNAAWVDSIYSNANWVSFFQDTNQGRGNIEAYFRIQFNLNSNFDFNSFFLDMKFFSDNAVHEIYVNGIAQSAYSPSILPQGGTAPYGNRGFDLGQEVDIKLENDWQPCLNEIIVHVKSGPGFVGFLAQNATQCYEAEIPEFKPTLNIKWGESDCDCIESNDYEIMTITACNPYSNITFSNYTIGEIEVFHKNGRKVKVLPNGNPSIQIVPKGPYCFGDLEACTCVTREFIIINNGAKSGQYKFKVSGICYNVELHYHQKDCFEFNICKD</sequence>
<keyword evidence="2" id="KW-1185">Reference proteome</keyword>